<dbReference type="CDD" id="cd00268">
    <property type="entry name" value="DEADc"/>
    <property type="match status" value="1"/>
</dbReference>
<evidence type="ECO:0000256" key="4">
    <source>
        <dbReference type="ARBA" id="ARBA00022840"/>
    </source>
</evidence>
<reference evidence="8 9" key="1">
    <citation type="submission" date="2023-06" db="EMBL/GenBank/DDBJ databases">
        <title>Identification and characterization of antibiotic-resistant Gram-negative bacteria.</title>
        <authorList>
            <person name="Cho G.-S."/>
            <person name="Lee J."/>
            <person name="Tai E."/>
            <person name="Jeong S."/>
            <person name="Kim I."/>
            <person name="Kim B.-E."/>
            <person name="Jeong M.-I."/>
            <person name="Oh K.-K."/>
            <person name="Franz C.M.A.P."/>
        </authorList>
    </citation>
    <scope>NUCLEOTIDE SEQUENCE [LARGE SCALE GENOMIC DNA]</scope>
    <source>
        <strain evidence="8 9">V106_12</strain>
    </source>
</reference>
<name>A0AAP4D4F5_9ENTR</name>
<keyword evidence="1 5" id="KW-0547">Nucleotide-binding</keyword>
<dbReference type="InterPro" id="IPR044742">
    <property type="entry name" value="DEAD/DEAH_RhlB"/>
</dbReference>
<keyword evidence="5" id="KW-0694">RNA-binding</keyword>
<dbReference type="Pfam" id="PF00271">
    <property type="entry name" value="Helicase_C"/>
    <property type="match status" value="1"/>
</dbReference>
<dbReference type="SUPFAM" id="SSF52540">
    <property type="entry name" value="P-loop containing nucleoside triphosphate hydrolases"/>
    <property type="match status" value="1"/>
</dbReference>
<dbReference type="PROSITE" id="PS51192">
    <property type="entry name" value="HELICASE_ATP_BIND_1"/>
    <property type="match status" value="1"/>
</dbReference>
<keyword evidence="5" id="KW-0690">Ribosome biogenesis</keyword>
<evidence type="ECO:0000256" key="1">
    <source>
        <dbReference type="ARBA" id="ARBA00022741"/>
    </source>
</evidence>
<dbReference type="Gene3D" id="3.40.50.300">
    <property type="entry name" value="P-loop containing nucleotide triphosphate hydrolases"/>
    <property type="match status" value="2"/>
</dbReference>
<dbReference type="HAMAP" id="MF_00965">
    <property type="entry name" value="DEAD_helicase_DbpA"/>
    <property type="match status" value="1"/>
</dbReference>
<comment type="catalytic activity">
    <reaction evidence="5">
        <text>ATP + H2O = ADP + phosphate + H(+)</text>
        <dbReference type="Rhea" id="RHEA:13065"/>
        <dbReference type="ChEBI" id="CHEBI:15377"/>
        <dbReference type="ChEBI" id="CHEBI:15378"/>
        <dbReference type="ChEBI" id="CHEBI:30616"/>
        <dbReference type="ChEBI" id="CHEBI:43474"/>
        <dbReference type="ChEBI" id="CHEBI:456216"/>
        <dbReference type="EC" id="3.6.4.13"/>
    </reaction>
</comment>
<dbReference type="Gene3D" id="3.30.70.330">
    <property type="match status" value="1"/>
</dbReference>
<dbReference type="Pfam" id="PF00270">
    <property type="entry name" value="DEAD"/>
    <property type="match status" value="1"/>
</dbReference>
<evidence type="ECO:0000313" key="8">
    <source>
        <dbReference type="EMBL" id="MDK9363990.1"/>
    </source>
</evidence>
<dbReference type="FunFam" id="3.30.70.330:FF:000254">
    <property type="entry name" value="ATP-dependent RNA helicase DbpA"/>
    <property type="match status" value="1"/>
</dbReference>
<comment type="subcellular location">
    <subcellularLocation>
        <location evidence="5">Cytoplasm</location>
    </subcellularLocation>
</comment>
<evidence type="ECO:0000256" key="5">
    <source>
        <dbReference type="HAMAP-Rule" id="MF_00965"/>
    </source>
</evidence>
<evidence type="ECO:0000313" key="9">
    <source>
        <dbReference type="Proteomes" id="UP001223214"/>
    </source>
</evidence>
<gene>
    <name evidence="5 8" type="primary">dbpA</name>
    <name evidence="8" type="ORF">QQF32_12345</name>
</gene>
<dbReference type="GO" id="GO:0005524">
    <property type="term" value="F:ATP binding"/>
    <property type="evidence" value="ECO:0007669"/>
    <property type="project" value="UniProtKB-UniRule"/>
</dbReference>
<dbReference type="FunFam" id="3.40.50.300:FF:001245">
    <property type="entry name" value="ATP-dependent RNA helicase DbpA"/>
    <property type="match status" value="1"/>
</dbReference>
<comment type="function">
    <text evidence="5">DEAD-box RNA helicase involved in the assembly of the 50S ribosomal subunit. Has an RNA-dependent ATPase activity, which is specific for 23S rRNA, and a 3' to 5' RNA helicase activity that uses the energy of ATP hydrolysis to destabilize and unwind short rRNA duplexes.</text>
</comment>
<dbReference type="PANTHER" id="PTHR47959">
    <property type="entry name" value="ATP-DEPENDENT RNA HELICASE RHLE-RELATED"/>
    <property type="match status" value="1"/>
</dbReference>
<dbReference type="PROSITE" id="PS00039">
    <property type="entry name" value="DEAD_ATP_HELICASE"/>
    <property type="match status" value="1"/>
</dbReference>
<dbReference type="GO" id="GO:0000027">
    <property type="term" value="P:ribosomal large subunit assembly"/>
    <property type="evidence" value="ECO:0007669"/>
    <property type="project" value="UniProtKB-UniRule"/>
</dbReference>
<dbReference type="PANTHER" id="PTHR47959:SF1">
    <property type="entry name" value="ATP-DEPENDENT RNA HELICASE DBPA"/>
    <property type="match status" value="1"/>
</dbReference>
<keyword evidence="3 5" id="KW-0347">Helicase</keyword>
<evidence type="ECO:0000256" key="2">
    <source>
        <dbReference type="ARBA" id="ARBA00022801"/>
    </source>
</evidence>
<protein>
    <recommendedName>
        <fullName evidence="5">ATP-dependent RNA helicase DbpA</fullName>
        <ecNumber evidence="5">3.6.4.13</ecNumber>
    </recommendedName>
</protein>
<comment type="domain">
    <text evidence="5">Contains an N-terminal domain that binds non-specifically to RNA and a C-terminal domain that binds specifically and tightly to hairpin 92 of 23S rRNA.</text>
</comment>
<keyword evidence="5" id="KW-0963">Cytoplasm</keyword>
<keyword evidence="4 5" id="KW-0067">ATP-binding</keyword>
<feature type="domain" description="Helicase ATP-binding" evidence="6">
    <location>
        <begin position="34"/>
        <end position="205"/>
    </location>
</feature>
<sequence>MTAFSTLNVLPAAQLDNLNELGYLAMTPVQAAALPAILEGKDVRVQAKTGSGKTAAFGLGLLQQIDAGLFQTQSLVLCPTRELADQVAGELRRLARFLPNTKILTLCGGQPFGAQRDSLQHPPHIIVATPGRLLDHLQKGTVSLDALQTLVMDEADRMLDMGFTDAINEVIRFAPPSRQTLLFSATWPEAIAAISGRVQNNPVTIEIDTVDALPSIEQQFYETSRNGKIPLLQKLLSKHQPASCVVFCNTKIDCQAVCDALEEAGQSALALHGDLEQRDRDQTLVRFANGSARVLVATDVAARGLDIKSLELVVNYELAWDPEVHVHRIGRTARAGNSGLAISLCAPEEAQRANILSEMLQLKLNWMPALGSIAIAPLAAEMATLCIDGGKKAKMRPGDVLGALTGDIGLDGADIGKIAVHPAHVYVAVRQKVANKAWKQLQGGKIKGKTCKVRLLK</sequence>
<accession>A0AAP4D4F5</accession>
<dbReference type="GO" id="GO:0034458">
    <property type="term" value="F:3'-5' RNA helicase activity"/>
    <property type="evidence" value="ECO:0007669"/>
    <property type="project" value="UniProtKB-UniRule"/>
</dbReference>
<comment type="caution">
    <text evidence="8">The sequence shown here is derived from an EMBL/GenBank/DDBJ whole genome shotgun (WGS) entry which is preliminary data.</text>
</comment>
<dbReference type="EMBL" id="JASSOM010000055">
    <property type="protein sequence ID" value="MDK9363990.1"/>
    <property type="molecule type" value="Genomic_DNA"/>
</dbReference>
<dbReference type="InterPro" id="IPR005580">
    <property type="entry name" value="DbpA/CsdA_RNA-bd_dom"/>
</dbReference>
<dbReference type="InterPro" id="IPR050079">
    <property type="entry name" value="DEAD_box_RNA_helicase"/>
</dbReference>
<feature type="region of interest" description="Involved in 23S rRNA binding" evidence="5">
    <location>
        <begin position="383"/>
        <end position="457"/>
    </location>
</feature>
<evidence type="ECO:0000256" key="3">
    <source>
        <dbReference type="ARBA" id="ARBA00022806"/>
    </source>
</evidence>
<feature type="domain" description="Helicase C-terminal" evidence="7">
    <location>
        <begin position="231"/>
        <end position="375"/>
    </location>
</feature>
<dbReference type="GO" id="GO:0016787">
    <property type="term" value="F:hydrolase activity"/>
    <property type="evidence" value="ECO:0007669"/>
    <property type="project" value="UniProtKB-KW"/>
</dbReference>
<dbReference type="AlphaFoldDB" id="A0AAP4D4F5"/>
<evidence type="ECO:0000259" key="6">
    <source>
        <dbReference type="PROSITE" id="PS51192"/>
    </source>
</evidence>
<dbReference type="InterPro" id="IPR012677">
    <property type="entry name" value="Nucleotide-bd_a/b_plait_sf"/>
</dbReference>
<dbReference type="InterPro" id="IPR014001">
    <property type="entry name" value="Helicase_ATP-bd"/>
</dbReference>
<keyword evidence="2 5" id="KW-0378">Hydrolase</keyword>
<dbReference type="PROSITE" id="PS51194">
    <property type="entry name" value="HELICASE_CTER"/>
    <property type="match status" value="1"/>
</dbReference>
<dbReference type="InterPro" id="IPR028619">
    <property type="entry name" value="DEAD_helicase_DbpA"/>
</dbReference>
<organism evidence="8 9">
    <name type="scientific">Lelliottia wanjuensis</name>
    <dbReference type="NCBI Taxonomy" id="3050585"/>
    <lineage>
        <taxon>Bacteria</taxon>
        <taxon>Pseudomonadati</taxon>
        <taxon>Pseudomonadota</taxon>
        <taxon>Gammaproteobacteria</taxon>
        <taxon>Enterobacterales</taxon>
        <taxon>Enterobacteriaceae</taxon>
        <taxon>Lelliottia</taxon>
    </lineage>
</organism>
<dbReference type="Proteomes" id="UP001223214">
    <property type="component" value="Unassembled WGS sequence"/>
</dbReference>
<dbReference type="InterPro" id="IPR000629">
    <property type="entry name" value="RNA-helicase_DEAD-box_CS"/>
</dbReference>
<dbReference type="NCBIfam" id="NF008744">
    <property type="entry name" value="PRK11776.1"/>
    <property type="match status" value="1"/>
</dbReference>
<dbReference type="GeneID" id="97185399"/>
<proteinExistence type="inferred from homology"/>
<dbReference type="GO" id="GO:0003723">
    <property type="term" value="F:RNA binding"/>
    <property type="evidence" value="ECO:0007669"/>
    <property type="project" value="UniProtKB-UniRule"/>
</dbReference>
<dbReference type="CDD" id="cd12501">
    <property type="entry name" value="RRM_EcDbpA_like"/>
    <property type="match status" value="1"/>
</dbReference>
<dbReference type="InterPro" id="IPR011545">
    <property type="entry name" value="DEAD/DEAH_box_helicase_dom"/>
</dbReference>
<evidence type="ECO:0000259" key="7">
    <source>
        <dbReference type="PROSITE" id="PS51194"/>
    </source>
</evidence>
<dbReference type="EC" id="3.6.4.13" evidence="5"/>
<dbReference type="Pfam" id="PF03880">
    <property type="entry name" value="DbpA"/>
    <property type="match status" value="1"/>
</dbReference>
<dbReference type="InterPro" id="IPR027417">
    <property type="entry name" value="P-loop_NTPase"/>
</dbReference>
<dbReference type="InterPro" id="IPR001650">
    <property type="entry name" value="Helicase_C-like"/>
</dbReference>
<comment type="similarity">
    <text evidence="5">Belongs to the DEAD box helicase family. DbpA subfamily.</text>
</comment>
<dbReference type="GO" id="GO:0005829">
    <property type="term" value="C:cytosol"/>
    <property type="evidence" value="ECO:0007669"/>
    <property type="project" value="TreeGrafter"/>
</dbReference>
<dbReference type="RefSeq" id="WP_285146402.1">
    <property type="nucleotide sequence ID" value="NZ_JASSOL010000041.1"/>
</dbReference>
<keyword evidence="9" id="KW-1185">Reference proteome</keyword>
<dbReference type="SMART" id="SM00490">
    <property type="entry name" value="HELICc"/>
    <property type="match status" value="1"/>
</dbReference>
<dbReference type="CDD" id="cd18787">
    <property type="entry name" value="SF2_C_DEAD"/>
    <property type="match status" value="1"/>
</dbReference>
<dbReference type="SMART" id="SM00487">
    <property type="entry name" value="DEXDc"/>
    <property type="match status" value="1"/>
</dbReference>